<feature type="domain" description="NUDE" evidence="2">
    <location>
        <begin position="21"/>
        <end position="86"/>
    </location>
</feature>
<dbReference type="OrthoDB" id="5877028at2759"/>
<gene>
    <name evidence="3" type="ORF">FRX48_03663</name>
</gene>
<organism evidence="3 4">
    <name type="scientific">Lasallia pustulata</name>
    <dbReference type="NCBI Taxonomy" id="136370"/>
    <lineage>
        <taxon>Eukaryota</taxon>
        <taxon>Fungi</taxon>
        <taxon>Dikarya</taxon>
        <taxon>Ascomycota</taxon>
        <taxon>Pezizomycotina</taxon>
        <taxon>Lecanoromycetes</taxon>
        <taxon>OSLEUM clade</taxon>
        <taxon>Umbilicariomycetidae</taxon>
        <taxon>Umbilicariales</taxon>
        <taxon>Umbilicariaceae</taxon>
        <taxon>Lasallia</taxon>
    </lineage>
</organism>
<evidence type="ECO:0000313" key="3">
    <source>
        <dbReference type="EMBL" id="KAA6412671.1"/>
    </source>
</evidence>
<reference evidence="3 4" key="1">
    <citation type="submission" date="2019-09" db="EMBL/GenBank/DDBJ databases">
        <title>The hologenome of the rock-dwelling lichen Lasallia pustulata.</title>
        <authorList>
            <person name="Greshake Tzovaras B."/>
            <person name="Segers F."/>
            <person name="Bicker A."/>
            <person name="Dal Grande F."/>
            <person name="Otte J."/>
            <person name="Hankeln T."/>
            <person name="Schmitt I."/>
            <person name="Ebersberger I."/>
        </authorList>
    </citation>
    <scope>NUCLEOTIDE SEQUENCE [LARGE SCALE GENOMIC DNA]</scope>
    <source>
        <strain evidence="3">A1-1</strain>
    </source>
</reference>
<evidence type="ECO:0000313" key="4">
    <source>
        <dbReference type="Proteomes" id="UP000324767"/>
    </source>
</evidence>
<evidence type="ECO:0000256" key="1">
    <source>
        <dbReference type="SAM" id="Coils"/>
    </source>
</evidence>
<name>A0A5M8PVH3_9LECA</name>
<keyword evidence="1" id="KW-0175">Coiled coil</keyword>
<feature type="coiled-coil region" evidence="1">
    <location>
        <begin position="25"/>
        <end position="59"/>
    </location>
</feature>
<sequence length="174" mass="20362">MWNLRIVLLSGQQFGYIRYKTIERGVRLEEEIKLGEQEREALRIETQRLRDELSDLKVEAEIMHDKLHQDRKPIPKAYRPTTIIRFRTFDRNDHVLSRTSYASDKICFVDHIRCAYTTFTSYFYPCKLEEYRSTSTDITAIRLGLELHTTTFTLRLLAPASVSRPLDTGSATAD</sequence>
<dbReference type="AlphaFoldDB" id="A0A5M8PVH3"/>
<dbReference type="InterPro" id="IPR006964">
    <property type="entry name" value="NUDE_dom"/>
</dbReference>
<comment type="caution">
    <text evidence="3">The sequence shown here is derived from an EMBL/GenBank/DDBJ whole genome shotgun (WGS) entry which is preliminary data.</text>
</comment>
<dbReference type="EMBL" id="VXIT01000005">
    <property type="protein sequence ID" value="KAA6412671.1"/>
    <property type="molecule type" value="Genomic_DNA"/>
</dbReference>
<accession>A0A5M8PVH3</accession>
<dbReference type="Proteomes" id="UP000324767">
    <property type="component" value="Unassembled WGS sequence"/>
</dbReference>
<dbReference type="Pfam" id="PF04880">
    <property type="entry name" value="NUDE_C"/>
    <property type="match status" value="1"/>
</dbReference>
<proteinExistence type="predicted"/>
<protein>
    <recommendedName>
        <fullName evidence="2">NUDE domain-containing protein</fullName>
    </recommendedName>
</protein>
<evidence type="ECO:0000259" key="2">
    <source>
        <dbReference type="Pfam" id="PF04880"/>
    </source>
</evidence>